<reference evidence="2 3" key="1">
    <citation type="submission" date="2019-11" db="EMBL/GenBank/DDBJ databases">
        <title>Comparative genomics of hydrocarbon-degrading Desulfosarcina strains.</title>
        <authorList>
            <person name="Watanabe M."/>
            <person name="Kojima H."/>
            <person name="Fukui M."/>
        </authorList>
    </citation>
    <scope>NUCLEOTIDE SEQUENCE [LARGE SCALE GENOMIC DNA]</scope>
    <source>
        <strain evidence="2 3">PP31</strain>
    </source>
</reference>
<proteinExistence type="predicted"/>
<dbReference type="InterPro" id="IPR032710">
    <property type="entry name" value="NTF2-like_dom_sf"/>
</dbReference>
<dbReference type="OrthoDB" id="459617at2"/>
<dbReference type="KEGG" id="dwd:DSCW_66910"/>
<protein>
    <recommendedName>
        <fullName evidence="1">SnoaL-like domain-containing protein</fullName>
    </recommendedName>
</protein>
<dbReference type="AlphaFoldDB" id="A0A5K7ZLT6"/>
<dbReference type="RefSeq" id="WP_155307820.1">
    <property type="nucleotide sequence ID" value="NZ_AP021875.1"/>
</dbReference>
<dbReference type="Gene3D" id="3.10.450.50">
    <property type="match status" value="1"/>
</dbReference>
<gene>
    <name evidence="2" type="ORF">DSCW_66910</name>
</gene>
<dbReference type="EMBL" id="AP021875">
    <property type="protein sequence ID" value="BBO79274.1"/>
    <property type="molecule type" value="Genomic_DNA"/>
</dbReference>
<evidence type="ECO:0000259" key="1">
    <source>
        <dbReference type="Pfam" id="PF12680"/>
    </source>
</evidence>
<dbReference type="SUPFAM" id="SSF54427">
    <property type="entry name" value="NTF2-like"/>
    <property type="match status" value="1"/>
</dbReference>
<sequence length="141" mass="16006">MAKIEDLMKACLRAMEKGNVEESVNFFSDDGVWITPFGKFVGKEQIRKYLNWANSQMSWTAEGAGNDIIASDKKAFYEHLVKAKVQGKSVELSAMCAWEFDDEYKVKALRTVYDRFSTLEQAATGIGKFMVNLIAKQFVVR</sequence>
<name>A0A5K7ZLT6_9BACT</name>
<feature type="domain" description="SnoaL-like" evidence="1">
    <location>
        <begin position="11"/>
        <end position="103"/>
    </location>
</feature>
<evidence type="ECO:0000313" key="2">
    <source>
        <dbReference type="EMBL" id="BBO79274.1"/>
    </source>
</evidence>
<dbReference type="Proteomes" id="UP000427769">
    <property type="component" value="Chromosome"/>
</dbReference>
<accession>A0A5K7ZLT6</accession>
<keyword evidence="3" id="KW-1185">Reference proteome</keyword>
<evidence type="ECO:0000313" key="3">
    <source>
        <dbReference type="Proteomes" id="UP000427769"/>
    </source>
</evidence>
<organism evidence="2 3">
    <name type="scientific">Desulfosarcina widdelii</name>
    <dbReference type="NCBI Taxonomy" id="947919"/>
    <lineage>
        <taxon>Bacteria</taxon>
        <taxon>Pseudomonadati</taxon>
        <taxon>Thermodesulfobacteriota</taxon>
        <taxon>Desulfobacteria</taxon>
        <taxon>Desulfobacterales</taxon>
        <taxon>Desulfosarcinaceae</taxon>
        <taxon>Desulfosarcina</taxon>
    </lineage>
</organism>
<dbReference type="Pfam" id="PF12680">
    <property type="entry name" value="SnoaL_2"/>
    <property type="match status" value="1"/>
</dbReference>
<dbReference type="InterPro" id="IPR037401">
    <property type="entry name" value="SnoaL-like"/>
</dbReference>